<dbReference type="EMBL" id="CAGI01000171">
    <property type="protein sequence ID" value="CCF52127.1"/>
    <property type="molecule type" value="Genomic_DNA"/>
</dbReference>
<evidence type="ECO:0000313" key="1">
    <source>
        <dbReference type="EMBL" id="CCF52127.1"/>
    </source>
</evidence>
<dbReference type="Gene3D" id="3.40.50.1820">
    <property type="entry name" value="alpha/beta hydrolase"/>
    <property type="match status" value="1"/>
</dbReference>
<reference evidence="1 2" key="1">
    <citation type="journal article" date="2012" name="Plant Cell">
        <title>Genome comparison of barley and maize smut fungi reveals targeted loss of RNA silencing components and species-specific presence of transposable elements.</title>
        <authorList>
            <person name="Laurie J.D."/>
            <person name="Ali S."/>
            <person name="Linning R."/>
            <person name="Mannhaupt G."/>
            <person name="Wong P."/>
            <person name="Gueldener U."/>
            <person name="Muensterkoetter M."/>
            <person name="Moore R."/>
            <person name="Kahmann R."/>
            <person name="Bakkeren G."/>
            <person name="Schirawski J."/>
        </authorList>
    </citation>
    <scope>NUCLEOTIDE SEQUENCE [LARGE SCALE GENOMIC DNA]</scope>
    <source>
        <strain evidence="2">Uh4875-4</strain>
    </source>
</reference>
<dbReference type="InterPro" id="IPR029058">
    <property type="entry name" value="AB_hydrolase_fold"/>
</dbReference>
<dbReference type="HOGENOM" id="CLU_1200591_0_0_1"/>
<sequence>MPTADCRLERKSSSFSGQYATGQLWRYNLAEDAGQLPWNSNVPFIAEAAVNGSVKGGWEALPEIQGMDFNRTFAVAPGAVMPFYQTRAYDASKVKGAIMVMPGKPRDCWKYTSLVQNALDVYTTNPQSVSSNPDGSASNGARTSADQVLIMGPCWMNADDHQAGAILQGELYWLRTQWQSGMASRGPGDTRISSSQLMDAFIDTLFDKIQFPSLETVVMAGHSFGAQMAQR</sequence>
<dbReference type="STRING" id="1128400.I2FYY4"/>
<evidence type="ECO:0000313" key="2">
    <source>
        <dbReference type="Proteomes" id="UP000006174"/>
    </source>
</evidence>
<dbReference type="PANTHER" id="PTHR35560:SF3">
    <property type="entry name" value="PEPTIDASE S9 PROLYL OLIGOPEPTIDASE CATALYTIC DOMAIN-CONTAINING PROTEIN"/>
    <property type="match status" value="1"/>
</dbReference>
<proteinExistence type="predicted"/>
<protein>
    <submittedName>
        <fullName evidence="1">Uncharacterized protein</fullName>
    </submittedName>
</protein>
<dbReference type="PANTHER" id="PTHR35560">
    <property type="entry name" value="BLL0132 PROTEIN"/>
    <property type="match status" value="1"/>
</dbReference>
<comment type="caution">
    <text evidence="1">The sequence shown here is derived from an EMBL/GenBank/DDBJ whole genome shotgun (WGS) entry which is preliminary data.</text>
</comment>
<gene>
    <name evidence="1" type="ORF">UHOR_03675</name>
</gene>
<organism evidence="1 2">
    <name type="scientific">Ustilago hordei</name>
    <name type="common">Barley covered smut fungus</name>
    <dbReference type="NCBI Taxonomy" id="120017"/>
    <lineage>
        <taxon>Eukaryota</taxon>
        <taxon>Fungi</taxon>
        <taxon>Dikarya</taxon>
        <taxon>Basidiomycota</taxon>
        <taxon>Ustilaginomycotina</taxon>
        <taxon>Ustilaginomycetes</taxon>
        <taxon>Ustilaginales</taxon>
        <taxon>Ustilaginaceae</taxon>
        <taxon>Ustilago</taxon>
    </lineage>
</organism>
<dbReference type="Proteomes" id="UP000006174">
    <property type="component" value="Unassembled WGS sequence"/>
</dbReference>
<accession>I2FYY4</accession>
<dbReference type="AlphaFoldDB" id="I2FYY4"/>
<dbReference type="eggNOG" id="ENOG502T410">
    <property type="taxonomic scope" value="Eukaryota"/>
</dbReference>
<name>I2FYY4_USTHO</name>
<keyword evidence="2" id="KW-1185">Reference proteome</keyword>